<protein>
    <recommendedName>
        <fullName evidence="5">Lipoprotein</fullName>
    </recommendedName>
</protein>
<evidence type="ECO:0000256" key="2">
    <source>
        <dbReference type="SAM" id="SignalP"/>
    </source>
</evidence>
<keyword evidence="4" id="KW-1185">Reference proteome</keyword>
<feature type="signal peptide" evidence="2">
    <location>
        <begin position="1"/>
        <end position="25"/>
    </location>
</feature>
<dbReference type="PROSITE" id="PS51257">
    <property type="entry name" value="PROKAR_LIPOPROTEIN"/>
    <property type="match status" value="1"/>
</dbReference>
<keyword evidence="2" id="KW-0732">Signal</keyword>
<organism evidence="3 4">
    <name type="scientific">Luteolibacter ambystomatis</name>
    <dbReference type="NCBI Taxonomy" id="2824561"/>
    <lineage>
        <taxon>Bacteria</taxon>
        <taxon>Pseudomonadati</taxon>
        <taxon>Verrucomicrobiota</taxon>
        <taxon>Verrucomicrobiia</taxon>
        <taxon>Verrucomicrobiales</taxon>
        <taxon>Verrucomicrobiaceae</taxon>
        <taxon>Luteolibacter</taxon>
    </lineage>
</organism>
<evidence type="ECO:0000313" key="3">
    <source>
        <dbReference type="EMBL" id="QUE51980.1"/>
    </source>
</evidence>
<dbReference type="KEGG" id="lamb:KBB96_03610"/>
<dbReference type="Proteomes" id="UP000676169">
    <property type="component" value="Chromosome"/>
</dbReference>
<feature type="chain" id="PRO_5037702342" description="Lipoprotein" evidence="2">
    <location>
        <begin position="26"/>
        <end position="164"/>
    </location>
</feature>
<evidence type="ECO:0008006" key="5">
    <source>
        <dbReference type="Google" id="ProtNLM"/>
    </source>
</evidence>
<proteinExistence type="predicted"/>
<evidence type="ECO:0000256" key="1">
    <source>
        <dbReference type="SAM" id="MobiDB-lite"/>
    </source>
</evidence>
<dbReference type="RefSeq" id="WP_211632373.1">
    <property type="nucleotide sequence ID" value="NZ_CP073100.1"/>
</dbReference>
<accession>A0A975J0W5</accession>
<sequence>MMKMTTKWMAVIVAALGAVACSNQNAPSQQPGAAAPARNPNSRSVSVTGSFVKDGWVLVDIANQGKQPVKVQTAPPAVIYTAFNGRKERWVNAAEYRQGHAASPSAGTEEIAPGQGKRILLNPQTYVSAEGGAPVKSYNPKSGTYAVEIEVNGRKSVRPVQAKP</sequence>
<feature type="compositionally biased region" description="Low complexity" evidence="1">
    <location>
        <begin position="24"/>
        <end position="37"/>
    </location>
</feature>
<name>A0A975J0W5_9BACT</name>
<gene>
    <name evidence="3" type="ORF">KBB96_03610</name>
</gene>
<feature type="region of interest" description="Disordered" evidence="1">
    <location>
        <begin position="24"/>
        <end position="45"/>
    </location>
</feature>
<dbReference type="EMBL" id="CP073100">
    <property type="protein sequence ID" value="QUE51980.1"/>
    <property type="molecule type" value="Genomic_DNA"/>
</dbReference>
<reference evidence="3" key="1">
    <citation type="submission" date="2021-04" db="EMBL/GenBank/DDBJ databases">
        <title>Luteolibacter sp. 32A isolated from the skin of an Anderson's salamander (Ambystoma andersonii).</title>
        <authorList>
            <person name="Spergser J."/>
            <person name="Busse H.-J."/>
        </authorList>
    </citation>
    <scope>NUCLEOTIDE SEQUENCE</scope>
    <source>
        <strain evidence="3">32A</strain>
    </source>
</reference>
<evidence type="ECO:0000313" key="4">
    <source>
        <dbReference type="Proteomes" id="UP000676169"/>
    </source>
</evidence>
<dbReference type="AlphaFoldDB" id="A0A975J0W5"/>